<accession>A6NW94</accession>
<sequence>MQRPVQNVDMETKAPFKLLVKFADYECQSTRWNGFFHGADLVDTFLRTGLVVFQKVFHRAVALGVSCFLVPGVLGIHMVGIMLVVIHPLNFFKAEIRLFRVLPKFRGSEATVAVPVHIFLGSLGINVFAVFHIKPTVIVPGIIGAMLAGASVVPCQFQIPSLQSLLIFSEGEVAAKPPNLRVSASGNTQYELTQGINSPWARRFTLDPMGLAALNPPMGFAP</sequence>
<evidence type="ECO:0000313" key="3">
    <source>
        <dbReference type="Proteomes" id="UP000003639"/>
    </source>
</evidence>
<dbReference type="AlphaFoldDB" id="A6NW94"/>
<evidence type="ECO:0000256" key="1">
    <source>
        <dbReference type="SAM" id="Phobius"/>
    </source>
</evidence>
<keyword evidence="1" id="KW-1133">Transmembrane helix</keyword>
<evidence type="ECO:0000313" key="2">
    <source>
        <dbReference type="EMBL" id="EDM99753.1"/>
    </source>
</evidence>
<name>A6NW94_9FIRM</name>
<dbReference type="EMBL" id="AAXG02000015">
    <property type="protein sequence ID" value="EDM99753.1"/>
    <property type="molecule type" value="Genomic_DNA"/>
</dbReference>
<protein>
    <submittedName>
        <fullName evidence="2">Uncharacterized protein</fullName>
    </submittedName>
</protein>
<proteinExistence type="predicted"/>
<keyword evidence="1" id="KW-0812">Transmembrane</keyword>
<dbReference type="eggNOG" id="ENOG5032R1F">
    <property type="taxonomic scope" value="Bacteria"/>
</dbReference>
<feature type="transmembrane region" description="Helical" evidence="1">
    <location>
        <begin position="110"/>
        <end position="131"/>
    </location>
</feature>
<feature type="transmembrane region" description="Helical" evidence="1">
    <location>
        <begin position="60"/>
        <end position="89"/>
    </location>
</feature>
<feature type="transmembrane region" description="Helical" evidence="1">
    <location>
        <begin position="137"/>
        <end position="157"/>
    </location>
</feature>
<reference evidence="2 3" key="2">
    <citation type="submission" date="2007-06" db="EMBL/GenBank/DDBJ databases">
        <title>Draft genome sequence of Pseudoflavonifractor capillosus ATCC 29799.</title>
        <authorList>
            <person name="Sudarsanam P."/>
            <person name="Ley R."/>
            <person name="Guruge J."/>
            <person name="Turnbaugh P.J."/>
            <person name="Mahowald M."/>
            <person name="Liep D."/>
            <person name="Gordon J."/>
        </authorList>
    </citation>
    <scope>NUCLEOTIDE SEQUENCE [LARGE SCALE GENOMIC DNA]</scope>
    <source>
        <strain evidence="2 3">ATCC 29799</strain>
    </source>
</reference>
<gene>
    <name evidence="2" type="ORF">BACCAP_02489</name>
</gene>
<keyword evidence="3" id="KW-1185">Reference proteome</keyword>
<reference evidence="2 3" key="1">
    <citation type="submission" date="2007-04" db="EMBL/GenBank/DDBJ databases">
        <authorList>
            <person name="Fulton L."/>
            <person name="Clifton S."/>
            <person name="Fulton B."/>
            <person name="Xu J."/>
            <person name="Minx P."/>
            <person name="Pepin K.H."/>
            <person name="Johnson M."/>
            <person name="Thiruvilangam P."/>
            <person name="Bhonagiri V."/>
            <person name="Nash W.E."/>
            <person name="Mardis E.R."/>
            <person name="Wilson R.K."/>
        </authorList>
    </citation>
    <scope>NUCLEOTIDE SEQUENCE [LARGE SCALE GENOMIC DNA]</scope>
    <source>
        <strain evidence="2 3">ATCC 29799</strain>
    </source>
</reference>
<keyword evidence="1" id="KW-0472">Membrane</keyword>
<dbReference type="Proteomes" id="UP000003639">
    <property type="component" value="Unassembled WGS sequence"/>
</dbReference>
<organism evidence="2 3">
    <name type="scientific">Pseudoflavonifractor capillosus ATCC 29799</name>
    <dbReference type="NCBI Taxonomy" id="411467"/>
    <lineage>
        <taxon>Bacteria</taxon>
        <taxon>Bacillati</taxon>
        <taxon>Bacillota</taxon>
        <taxon>Clostridia</taxon>
        <taxon>Eubacteriales</taxon>
        <taxon>Oscillospiraceae</taxon>
        <taxon>Pseudoflavonifractor</taxon>
    </lineage>
</organism>
<comment type="caution">
    <text evidence="2">The sequence shown here is derived from an EMBL/GenBank/DDBJ whole genome shotgun (WGS) entry which is preliminary data.</text>
</comment>